<evidence type="ECO:0000313" key="7">
    <source>
        <dbReference type="EMBL" id="GAA3971150.1"/>
    </source>
</evidence>
<keyword evidence="8" id="KW-1185">Reference proteome</keyword>
<reference evidence="8" key="1">
    <citation type="journal article" date="2019" name="Int. J. Syst. Evol. Microbiol.">
        <title>The Global Catalogue of Microorganisms (GCM) 10K type strain sequencing project: providing services to taxonomists for standard genome sequencing and annotation.</title>
        <authorList>
            <consortium name="The Broad Institute Genomics Platform"/>
            <consortium name="The Broad Institute Genome Sequencing Center for Infectious Disease"/>
            <person name="Wu L."/>
            <person name="Ma J."/>
        </authorList>
    </citation>
    <scope>NUCLEOTIDE SEQUENCE [LARGE SCALE GENOMIC DNA]</scope>
    <source>
        <strain evidence="8">JCM 16923</strain>
    </source>
</reference>
<evidence type="ECO:0000256" key="5">
    <source>
        <dbReference type="ARBA" id="ARBA00023136"/>
    </source>
</evidence>
<dbReference type="Proteomes" id="UP001418444">
    <property type="component" value="Unassembled WGS sequence"/>
</dbReference>
<dbReference type="PANTHER" id="PTHR31885">
    <property type="entry name" value="GH04784P"/>
    <property type="match status" value="1"/>
</dbReference>
<feature type="transmembrane region" description="Helical" evidence="6">
    <location>
        <begin position="117"/>
        <end position="150"/>
    </location>
</feature>
<proteinExistence type="inferred from homology"/>
<comment type="subcellular location">
    <subcellularLocation>
        <location evidence="1">Membrane</location>
        <topology evidence="1">Multi-pass membrane protein</topology>
    </subcellularLocation>
</comment>
<evidence type="ECO:0000256" key="2">
    <source>
        <dbReference type="ARBA" id="ARBA00007375"/>
    </source>
</evidence>
<name>A0ABP7PTM1_9ACTN</name>
<evidence type="ECO:0000256" key="6">
    <source>
        <dbReference type="SAM" id="Phobius"/>
    </source>
</evidence>
<feature type="transmembrane region" description="Helical" evidence="6">
    <location>
        <begin position="86"/>
        <end position="105"/>
    </location>
</feature>
<dbReference type="EMBL" id="BAAAZW010000015">
    <property type="protein sequence ID" value="GAA3971150.1"/>
    <property type="molecule type" value="Genomic_DNA"/>
</dbReference>
<evidence type="ECO:0000256" key="4">
    <source>
        <dbReference type="ARBA" id="ARBA00022989"/>
    </source>
</evidence>
<dbReference type="Pfam" id="PF07947">
    <property type="entry name" value="YhhN"/>
    <property type="match status" value="1"/>
</dbReference>
<feature type="transmembrane region" description="Helical" evidence="6">
    <location>
        <begin position="189"/>
        <end position="211"/>
    </location>
</feature>
<dbReference type="RefSeq" id="WP_344786095.1">
    <property type="nucleotide sequence ID" value="NZ_BAAAZW010000015.1"/>
</dbReference>
<feature type="transmembrane region" description="Helical" evidence="6">
    <location>
        <begin position="56"/>
        <end position="74"/>
    </location>
</feature>
<evidence type="ECO:0000256" key="3">
    <source>
        <dbReference type="ARBA" id="ARBA00022692"/>
    </source>
</evidence>
<keyword evidence="3 6" id="KW-0812">Transmembrane</keyword>
<evidence type="ECO:0008006" key="9">
    <source>
        <dbReference type="Google" id="ProtNLM"/>
    </source>
</evidence>
<dbReference type="InterPro" id="IPR012506">
    <property type="entry name" value="TMEM86B-like"/>
</dbReference>
<comment type="caution">
    <text evidence="7">The sequence shown here is derived from an EMBL/GenBank/DDBJ whole genome shotgun (WGS) entry which is preliminary data.</text>
</comment>
<dbReference type="PANTHER" id="PTHR31885:SF6">
    <property type="entry name" value="GH04784P"/>
    <property type="match status" value="1"/>
</dbReference>
<evidence type="ECO:0000313" key="8">
    <source>
        <dbReference type="Proteomes" id="UP001418444"/>
    </source>
</evidence>
<keyword evidence="5 6" id="KW-0472">Membrane</keyword>
<evidence type="ECO:0000256" key="1">
    <source>
        <dbReference type="ARBA" id="ARBA00004141"/>
    </source>
</evidence>
<gene>
    <name evidence="7" type="ORF">GCM10022231_35800</name>
</gene>
<sequence length="225" mass="23035">MRSRAWPAAAWAPFVVAAVVHVAALIADSALAGPTKLTLMPLLAVPVVVAGPRLRPPAVTALVLVALVFSWLGDGAGALFPGGPELPLMLGFFGLAHLAYIVAFVRFLGTGPWLRWAVLYGCWWVAMVAVIGPHAGGLLVAVAVYGVVLAGTAATGARCGTVIAAGAAFFLASDSLLAFRIFLPDAAPGWFSPAVMATYTLGQGLIVFGVLRAATAGTNRSSLES</sequence>
<keyword evidence="4 6" id="KW-1133">Transmembrane helix</keyword>
<comment type="similarity">
    <text evidence="2">Belongs to the TMEM86 family.</text>
</comment>
<feature type="transmembrane region" description="Helical" evidence="6">
    <location>
        <begin position="162"/>
        <end position="183"/>
    </location>
</feature>
<accession>A0ABP7PTM1</accession>
<organism evidence="7 8">
    <name type="scientific">Gordonia caeni</name>
    <dbReference type="NCBI Taxonomy" id="1007097"/>
    <lineage>
        <taxon>Bacteria</taxon>
        <taxon>Bacillati</taxon>
        <taxon>Actinomycetota</taxon>
        <taxon>Actinomycetes</taxon>
        <taxon>Mycobacteriales</taxon>
        <taxon>Gordoniaceae</taxon>
        <taxon>Gordonia</taxon>
    </lineage>
</organism>
<protein>
    <recommendedName>
        <fullName evidence="9">Lysoplasmalogenase</fullName>
    </recommendedName>
</protein>